<organism evidence="13 14">
    <name type="scientific">Marivirga aurantiaca</name>
    <dbReference type="NCBI Taxonomy" id="2802615"/>
    <lineage>
        <taxon>Bacteria</taxon>
        <taxon>Pseudomonadati</taxon>
        <taxon>Bacteroidota</taxon>
        <taxon>Cytophagia</taxon>
        <taxon>Cytophagales</taxon>
        <taxon>Marivirgaceae</taxon>
        <taxon>Marivirga</taxon>
    </lineage>
</organism>
<comment type="caution">
    <text evidence="13">The sequence shown here is derived from an EMBL/GenBank/DDBJ whole genome shotgun (WGS) entry which is preliminary data.</text>
</comment>
<evidence type="ECO:0000313" key="13">
    <source>
        <dbReference type="EMBL" id="MBK6266976.1"/>
    </source>
</evidence>
<keyword evidence="9 13" id="KW-0378">Hydrolase</keyword>
<dbReference type="PANTHER" id="PTHR43722:SF1">
    <property type="entry name" value="PROLINE IMINOPEPTIDASE"/>
    <property type="match status" value="1"/>
</dbReference>
<dbReference type="PRINTS" id="PR00793">
    <property type="entry name" value="PROAMNOPTASE"/>
</dbReference>
<dbReference type="EC" id="3.4.11.5" evidence="4"/>
<name>A0A934X1Y0_9BACT</name>
<dbReference type="SUPFAM" id="SSF53474">
    <property type="entry name" value="alpha/beta-Hydrolases"/>
    <property type="match status" value="1"/>
</dbReference>
<evidence type="ECO:0000256" key="4">
    <source>
        <dbReference type="ARBA" id="ARBA00012568"/>
    </source>
</evidence>
<evidence type="ECO:0000256" key="3">
    <source>
        <dbReference type="ARBA" id="ARBA00010088"/>
    </source>
</evidence>
<keyword evidence="7" id="KW-0963">Cytoplasm</keyword>
<dbReference type="Proteomes" id="UP000611723">
    <property type="component" value="Unassembled WGS sequence"/>
</dbReference>
<keyword evidence="6" id="KW-0031">Aminopeptidase</keyword>
<evidence type="ECO:0000313" key="14">
    <source>
        <dbReference type="Proteomes" id="UP000611723"/>
    </source>
</evidence>
<dbReference type="AlphaFoldDB" id="A0A934X1Y0"/>
<keyword evidence="11" id="KW-0732">Signal</keyword>
<dbReference type="InterPro" id="IPR002410">
    <property type="entry name" value="Peptidase_S33"/>
</dbReference>
<evidence type="ECO:0000256" key="2">
    <source>
        <dbReference type="ARBA" id="ARBA00004496"/>
    </source>
</evidence>
<proteinExistence type="inferred from homology"/>
<evidence type="ECO:0000259" key="12">
    <source>
        <dbReference type="Pfam" id="PF00561"/>
    </source>
</evidence>
<evidence type="ECO:0000256" key="8">
    <source>
        <dbReference type="ARBA" id="ARBA00022670"/>
    </source>
</evidence>
<dbReference type="PANTHER" id="PTHR43722">
    <property type="entry name" value="PROLINE IMINOPEPTIDASE"/>
    <property type="match status" value="1"/>
</dbReference>
<dbReference type="GO" id="GO:0005737">
    <property type="term" value="C:cytoplasm"/>
    <property type="evidence" value="ECO:0007669"/>
    <property type="project" value="UniProtKB-SubCell"/>
</dbReference>
<feature type="signal peptide" evidence="11">
    <location>
        <begin position="1"/>
        <end position="20"/>
    </location>
</feature>
<feature type="chain" id="PRO_5037783923" description="Proline iminopeptidase" evidence="11">
    <location>
        <begin position="21"/>
        <end position="348"/>
    </location>
</feature>
<evidence type="ECO:0000256" key="5">
    <source>
        <dbReference type="ARBA" id="ARBA00021843"/>
    </source>
</evidence>
<comment type="similarity">
    <text evidence="3">Belongs to the peptidase S33 family.</text>
</comment>
<evidence type="ECO:0000256" key="7">
    <source>
        <dbReference type="ARBA" id="ARBA00022490"/>
    </source>
</evidence>
<dbReference type="GO" id="GO:0004177">
    <property type="term" value="F:aminopeptidase activity"/>
    <property type="evidence" value="ECO:0007669"/>
    <property type="project" value="UniProtKB-KW"/>
</dbReference>
<dbReference type="RefSeq" id="WP_201432658.1">
    <property type="nucleotide sequence ID" value="NZ_JAEQBW010000012.1"/>
</dbReference>
<dbReference type="InterPro" id="IPR029058">
    <property type="entry name" value="AB_hydrolase_fold"/>
</dbReference>
<dbReference type="InterPro" id="IPR000073">
    <property type="entry name" value="AB_hydrolase_1"/>
</dbReference>
<protein>
    <recommendedName>
        <fullName evidence="5">Proline iminopeptidase</fullName>
        <ecNumber evidence="4">3.4.11.5</ecNumber>
    </recommendedName>
    <alternativeName>
        <fullName evidence="10">Prolyl aminopeptidase</fullName>
    </alternativeName>
</protein>
<evidence type="ECO:0000256" key="6">
    <source>
        <dbReference type="ARBA" id="ARBA00022438"/>
    </source>
</evidence>
<dbReference type="GO" id="GO:0006508">
    <property type="term" value="P:proteolysis"/>
    <property type="evidence" value="ECO:0007669"/>
    <property type="project" value="UniProtKB-KW"/>
</dbReference>
<dbReference type="Gene3D" id="3.40.50.1820">
    <property type="entry name" value="alpha/beta hydrolase"/>
    <property type="match status" value="1"/>
</dbReference>
<dbReference type="EMBL" id="JAEQBW010000012">
    <property type="protein sequence ID" value="MBK6266976.1"/>
    <property type="molecule type" value="Genomic_DNA"/>
</dbReference>
<feature type="domain" description="AB hydrolase-1" evidence="12">
    <location>
        <begin position="50"/>
        <end position="325"/>
    </location>
</feature>
<comment type="subcellular location">
    <subcellularLocation>
        <location evidence="2">Cytoplasm</location>
    </subcellularLocation>
</comment>
<evidence type="ECO:0000256" key="10">
    <source>
        <dbReference type="ARBA" id="ARBA00029605"/>
    </source>
</evidence>
<dbReference type="InterPro" id="IPR005944">
    <property type="entry name" value="Pro_iminopeptidase"/>
</dbReference>
<keyword evidence="8" id="KW-0645">Protease</keyword>
<sequence length="348" mass="39407">MRKISLSILFIFLFSFSAISQSKSINEEKYISIGGIEQWVTIKGEDIEKPVILFLHGGPGSVMSPYHNIYSGWEKDFILVNWDQRGAGRTFGRNAPTGVNEDYWIENPLSVEQMSTDGIELSKYLIKYLGKEKITLIGTSWGSILGTTMALKRPDLFYAYIGHSQLVNFTENIKYAYQKVYAMAQNADDKESVEKLESLASPPYTDAKSTGQLLRIIKKYERKNSVPAPESWWVLASGYDNETDANNRYNGDDYSFINFAGHKKIGIEAMSATVDFMKDGLNFKIPVYLVQGEEDILTSKEITKAYFDAISAPEKEYFLLPEAAHGHNQSVVDMQYHVLKKYVSPLIK</sequence>
<comment type="catalytic activity">
    <reaction evidence="1">
        <text>Release of N-terminal proline from a peptide.</text>
        <dbReference type="EC" id="3.4.11.5"/>
    </reaction>
</comment>
<evidence type="ECO:0000256" key="11">
    <source>
        <dbReference type="SAM" id="SignalP"/>
    </source>
</evidence>
<evidence type="ECO:0000256" key="1">
    <source>
        <dbReference type="ARBA" id="ARBA00001585"/>
    </source>
</evidence>
<reference evidence="13" key="1">
    <citation type="submission" date="2021-01" db="EMBL/GenBank/DDBJ databases">
        <title>Marivirga aurantiaca sp. nov., isolated from intertidal surface sediments.</title>
        <authorList>
            <person name="Zhang M."/>
        </authorList>
    </citation>
    <scope>NUCLEOTIDE SEQUENCE</scope>
    <source>
        <strain evidence="13">S37H4</strain>
    </source>
</reference>
<accession>A0A934X1Y0</accession>
<evidence type="ECO:0000256" key="9">
    <source>
        <dbReference type="ARBA" id="ARBA00022801"/>
    </source>
</evidence>
<dbReference type="Pfam" id="PF00561">
    <property type="entry name" value="Abhydrolase_1"/>
    <property type="match status" value="1"/>
</dbReference>
<keyword evidence="14" id="KW-1185">Reference proteome</keyword>
<gene>
    <name evidence="13" type="ORF">JKA74_18170</name>
</gene>